<accession>A0A3N5BFZ7</accession>
<reference evidence="8 9" key="1">
    <citation type="submission" date="2018-11" db="EMBL/GenBank/DDBJ databases">
        <title>Genomic Encyclopedia of Type Strains, Phase IV (KMG-IV): sequencing the most valuable type-strain genomes for metagenomic binning, comparative biology and taxonomic classification.</title>
        <authorList>
            <person name="Goeker M."/>
        </authorList>
    </citation>
    <scope>NUCLEOTIDE SEQUENCE [LARGE SCALE GENOMIC DNA]</scope>
    <source>
        <strain evidence="8 9">DSM 102936</strain>
    </source>
</reference>
<evidence type="ECO:0000313" key="8">
    <source>
        <dbReference type="EMBL" id="RPF42971.1"/>
    </source>
</evidence>
<dbReference type="GO" id="GO:0046933">
    <property type="term" value="F:proton-transporting ATP synthase activity, rotational mechanism"/>
    <property type="evidence" value="ECO:0007669"/>
    <property type="project" value="UniProtKB-UniRule"/>
</dbReference>
<dbReference type="PRINTS" id="PR00125">
    <property type="entry name" value="ATPASEDELTA"/>
</dbReference>
<keyword evidence="7" id="KW-1003">Cell membrane</keyword>
<evidence type="ECO:0000256" key="7">
    <source>
        <dbReference type="HAMAP-Rule" id="MF_01416"/>
    </source>
</evidence>
<dbReference type="OrthoDB" id="9802471at2"/>
<evidence type="ECO:0000256" key="1">
    <source>
        <dbReference type="ARBA" id="ARBA00004370"/>
    </source>
</evidence>
<dbReference type="InterPro" id="IPR000711">
    <property type="entry name" value="ATPase_OSCP/dsu"/>
</dbReference>
<evidence type="ECO:0000256" key="3">
    <source>
        <dbReference type="ARBA" id="ARBA00022781"/>
    </source>
</evidence>
<keyword evidence="4 7" id="KW-0406">Ion transport</keyword>
<dbReference type="RefSeq" id="WP_123931737.1">
    <property type="nucleotide sequence ID" value="NZ_RKRE01000003.1"/>
</dbReference>
<dbReference type="InterPro" id="IPR026015">
    <property type="entry name" value="ATP_synth_OSCP/delta_N_sf"/>
</dbReference>
<protein>
    <recommendedName>
        <fullName evidence="7">ATP synthase subunit delta</fullName>
    </recommendedName>
    <alternativeName>
        <fullName evidence="7">ATP synthase F(1) sector subunit delta</fullName>
    </alternativeName>
    <alternativeName>
        <fullName evidence="7">F-type ATPase subunit delta</fullName>
        <shortName evidence="7">F-ATPase subunit delta</shortName>
    </alternativeName>
</protein>
<dbReference type="NCBIfam" id="TIGR01145">
    <property type="entry name" value="ATP_synt_delta"/>
    <property type="match status" value="1"/>
</dbReference>
<comment type="similarity">
    <text evidence="7">Belongs to the ATPase delta chain family.</text>
</comment>
<evidence type="ECO:0000256" key="2">
    <source>
        <dbReference type="ARBA" id="ARBA00022448"/>
    </source>
</evidence>
<keyword evidence="3 7" id="KW-0375">Hydrogen ion transport</keyword>
<keyword evidence="2 7" id="KW-0813">Transport</keyword>
<evidence type="ECO:0000256" key="5">
    <source>
        <dbReference type="ARBA" id="ARBA00023136"/>
    </source>
</evidence>
<comment type="caution">
    <text evidence="8">The sequence shown here is derived from an EMBL/GenBank/DDBJ whole genome shotgun (WGS) entry which is preliminary data.</text>
</comment>
<organism evidence="8 9">
    <name type="scientific">Thermodesulfitimonas autotrophica</name>
    <dbReference type="NCBI Taxonomy" id="1894989"/>
    <lineage>
        <taxon>Bacteria</taxon>
        <taxon>Bacillati</taxon>
        <taxon>Bacillota</taxon>
        <taxon>Clostridia</taxon>
        <taxon>Thermoanaerobacterales</taxon>
        <taxon>Thermoanaerobacteraceae</taxon>
        <taxon>Thermodesulfitimonas</taxon>
    </lineage>
</organism>
<keyword evidence="5 7" id="KW-0472">Membrane</keyword>
<dbReference type="Gene3D" id="1.10.520.20">
    <property type="entry name" value="N-terminal domain of the delta subunit of the F1F0-ATP synthase"/>
    <property type="match status" value="1"/>
</dbReference>
<dbReference type="GO" id="GO:0005886">
    <property type="term" value="C:plasma membrane"/>
    <property type="evidence" value="ECO:0007669"/>
    <property type="project" value="UniProtKB-SubCell"/>
</dbReference>
<evidence type="ECO:0000256" key="4">
    <source>
        <dbReference type="ARBA" id="ARBA00023065"/>
    </source>
</evidence>
<dbReference type="Proteomes" id="UP000282654">
    <property type="component" value="Unassembled WGS sequence"/>
</dbReference>
<dbReference type="AlphaFoldDB" id="A0A3N5BFZ7"/>
<gene>
    <name evidence="7" type="primary">atpH</name>
    <name evidence="8" type="ORF">EDD75_2089</name>
</gene>
<dbReference type="EMBL" id="RKRE01000003">
    <property type="protein sequence ID" value="RPF42971.1"/>
    <property type="molecule type" value="Genomic_DNA"/>
</dbReference>
<keyword evidence="9" id="KW-1185">Reference proteome</keyword>
<dbReference type="PANTHER" id="PTHR11910">
    <property type="entry name" value="ATP SYNTHASE DELTA CHAIN"/>
    <property type="match status" value="1"/>
</dbReference>
<comment type="function">
    <text evidence="7">F(1)F(0) ATP synthase produces ATP from ADP in the presence of a proton or sodium gradient. F-type ATPases consist of two structural domains, F(1) containing the extramembraneous catalytic core and F(0) containing the membrane proton channel, linked together by a central stalk and a peripheral stalk. During catalysis, ATP synthesis in the catalytic domain of F(1) is coupled via a rotary mechanism of the central stalk subunits to proton translocation.</text>
</comment>
<dbReference type="GO" id="GO:0045259">
    <property type="term" value="C:proton-transporting ATP synthase complex"/>
    <property type="evidence" value="ECO:0007669"/>
    <property type="project" value="UniProtKB-KW"/>
</dbReference>
<dbReference type="Pfam" id="PF00213">
    <property type="entry name" value="OSCP"/>
    <property type="match status" value="1"/>
</dbReference>
<evidence type="ECO:0000313" key="9">
    <source>
        <dbReference type="Proteomes" id="UP000282654"/>
    </source>
</evidence>
<evidence type="ECO:0000256" key="6">
    <source>
        <dbReference type="ARBA" id="ARBA00023310"/>
    </source>
</evidence>
<dbReference type="SUPFAM" id="SSF47928">
    <property type="entry name" value="N-terminal domain of the delta subunit of the F1F0-ATP synthase"/>
    <property type="match status" value="1"/>
</dbReference>
<sequence>MLKGAVAERYAGALFGIAQEKGLMEKIEEELRGILEALDASPDFKRVFYHPQVPAAVKKEIVKEAVGGQVETYTLNFINVLLDARREVFFKDIVQEYTRLVNETRNVVEVTVTSAVEVPAAYKDELVAALAKATGKEVRVAYEKKPEILGGLVIRIGNRVIDSSVARQLERLREQIRQIRVG</sequence>
<proteinExistence type="inferred from homology"/>
<keyword evidence="7" id="KW-0139">CF(1)</keyword>
<dbReference type="HAMAP" id="MF_01416">
    <property type="entry name" value="ATP_synth_delta_bact"/>
    <property type="match status" value="1"/>
</dbReference>
<name>A0A3N5BFZ7_9THEO</name>
<comment type="subcellular location">
    <subcellularLocation>
        <location evidence="7">Cell membrane</location>
        <topology evidence="7">Peripheral membrane protein</topology>
    </subcellularLocation>
    <subcellularLocation>
        <location evidence="1">Membrane</location>
    </subcellularLocation>
</comment>
<comment type="function">
    <text evidence="7">This protein is part of the stalk that links CF(0) to CF(1). It either transmits conformational changes from CF(0) to CF(1) or is implicated in proton conduction.</text>
</comment>
<keyword evidence="6 7" id="KW-0066">ATP synthesis</keyword>